<keyword evidence="3" id="KW-1185">Reference proteome</keyword>
<feature type="compositionally biased region" description="Low complexity" evidence="1">
    <location>
        <begin position="312"/>
        <end position="325"/>
    </location>
</feature>
<feature type="region of interest" description="Disordered" evidence="1">
    <location>
        <begin position="269"/>
        <end position="354"/>
    </location>
</feature>
<feature type="compositionally biased region" description="Polar residues" evidence="1">
    <location>
        <begin position="115"/>
        <end position="130"/>
    </location>
</feature>
<dbReference type="Proteomes" id="UP000005239">
    <property type="component" value="Unassembled WGS sequence"/>
</dbReference>
<protein>
    <submittedName>
        <fullName evidence="2">Uncharacterized protein</fullName>
    </submittedName>
</protein>
<name>A0A8R1YBM5_PRIPA</name>
<dbReference type="InterPro" id="IPR036383">
    <property type="entry name" value="TSP1_rpt_sf"/>
</dbReference>
<dbReference type="EnsemblMetazoa" id="PPA12024.1">
    <property type="protein sequence ID" value="PPA12024.1"/>
    <property type="gene ID" value="WBGene00101578"/>
</dbReference>
<dbReference type="Gene3D" id="2.20.100.10">
    <property type="entry name" value="Thrombospondin type-1 (TSP1) repeat"/>
    <property type="match status" value="1"/>
</dbReference>
<feature type="compositionally biased region" description="Acidic residues" evidence="1">
    <location>
        <begin position="375"/>
        <end position="394"/>
    </location>
</feature>
<dbReference type="SUPFAM" id="SSF82895">
    <property type="entry name" value="TSP-1 type 1 repeat"/>
    <property type="match status" value="1"/>
</dbReference>
<evidence type="ECO:0000256" key="1">
    <source>
        <dbReference type="SAM" id="MobiDB-lite"/>
    </source>
</evidence>
<sequence>MNLNDERKEEWVDLHSPSHLMDYNGLPPLSLYTHYHHPISSIHATVHFCEMRVCSLLILIFLLLPSIEGAFNSYLKNLLRAGTAPSPNRKGRPVDQGREVTGETIAPTDGPETSEAPSGTTIPGDTQPPSTGAPQGSTAPPQPSSGAPQSPGPTGTPRSTTPAVSTTTRCTVGIWSEWREDMSCNANCGACGTVVRRRTCTTGPAGCPCDGAFRESRPCRISACPYPQPSCCPPFNIIYVNGTFACGPQNDIVMAEYLKEMGLRASTTTRAPTSALIATRPHRTSPSGGNGATTTQPPGSTPAPTGGPQPTGPGTAPTGAPGTTGEPDPSTGAPGERTTEAGGVETTAAGVEDEMDARPWYHRLKPMQKRPIIGEEVEVTTEEGAETTTEEDDNDPRPWYHRLGPIQRTIEASATPMWLQFLDLA</sequence>
<organism evidence="2 3">
    <name type="scientific">Pristionchus pacificus</name>
    <name type="common">Parasitic nematode worm</name>
    <dbReference type="NCBI Taxonomy" id="54126"/>
    <lineage>
        <taxon>Eukaryota</taxon>
        <taxon>Metazoa</taxon>
        <taxon>Ecdysozoa</taxon>
        <taxon>Nematoda</taxon>
        <taxon>Chromadorea</taxon>
        <taxon>Rhabditida</taxon>
        <taxon>Rhabditina</taxon>
        <taxon>Diplogasteromorpha</taxon>
        <taxon>Diplogasteroidea</taxon>
        <taxon>Neodiplogasteridae</taxon>
        <taxon>Pristionchus</taxon>
    </lineage>
</organism>
<evidence type="ECO:0000313" key="2">
    <source>
        <dbReference type="EnsemblMetazoa" id="PPA12024.1"/>
    </source>
</evidence>
<feature type="compositionally biased region" description="Pro residues" evidence="1">
    <location>
        <begin position="299"/>
        <end position="311"/>
    </location>
</feature>
<accession>A0A8R1YBM5</accession>
<feature type="compositionally biased region" description="Basic and acidic residues" evidence="1">
    <location>
        <begin position="92"/>
        <end position="101"/>
    </location>
</feature>
<feature type="compositionally biased region" description="Low complexity" evidence="1">
    <location>
        <begin position="340"/>
        <end position="350"/>
    </location>
</feature>
<reference evidence="2" key="2">
    <citation type="submission" date="2022-06" db="UniProtKB">
        <authorList>
            <consortium name="EnsemblMetazoa"/>
        </authorList>
    </citation>
    <scope>IDENTIFICATION</scope>
    <source>
        <strain evidence="2">PS312</strain>
    </source>
</reference>
<dbReference type="PANTHER" id="PTHR31507:SF3">
    <property type="entry name" value="TIL DOMAIN-CONTAINING PROTEIN"/>
    <property type="match status" value="1"/>
</dbReference>
<feature type="region of interest" description="Disordered" evidence="1">
    <location>
        <begin position="372"/>
        <end position="399"/>
    </location>
</feature>
<proteinExistence type="predicted"/>
<feature type="region of interest" description="Disordered" evidence="1">
    <location>
        <begin position="81"/>
        <end position="167"/>
    </location>
</feature>
<evidence type="ECO:0000313" key="3">
    <source>
        <dbReference type="Proteomes" id="UP000005239"/>
    </source>
</evidence>
<dbReference type="PROSITE" id="PS50092">
    <property type="entry name" value="TSP1"/>
    <property type="match status" value="1"/>
</dbReference>
<gene>
    <name evidence="2" type="primary">WBGene00101578</name>
</gene>
<dbReference type="AlphaFoldDB" id="A0A8R1YBM5"/>
<dbReference type="PANTHER" id="PTHR31507">
    <property type="entry name" value="PROTEIN CBG15923"/>
    <property type="match status" value="1"/>
</dbReference>
<feature type="compositionally biased region" description="Low complexity" evidence="1">
    <location>
        <begin position="132"/>
        <end position="162"/>
    </location>
</feature>
<dbReference type="InterPro" id="IPR000884">
    <property type="entry name" value="TSP1_rpt"/>
</dbReference>
<reference evidence="3" key="1">
    <citation type="journal article" date="2008" name="Nat. Genet.">
        <title>The Pristionchus pacificus genome provides a unique perspective on nematode lifestyle and parasitism.</title>
        <authorList>
            <person name="Dieterich C."/>
            <person name="Clifton S.W."/>
            <person name="Schuster L.N."/>
            <person name="Chinwalla A."/>
            <person name="Delehaunty K."/>
            <person name="Dinkelacker I."/>
            <person name="Fulton L."/>
            <person name="Fulton R."/>
            <person name="Godfrey J."/>
            <person name="Minx P."/>
            <person name="Mitreva M."/>
            <person name="Roeseler W."/>
            <person name="Tian H."/>
            <person name="Witte H."/>
            <person name="Yang S.P."/>
            <person name="Wilson R.K."/>
            <person name="Sommer R.J."/>
        </authorList>
    </citation>
    <scope>NUCLEOTIDE SEQUENCE [LARGE SCALE GENOMIC DNA]</scope>
    <source>
        <strain evidence="3">PS312</strain>
    </source>
</reference>